<feature type="compositionally biased region" description="Polar residues" evidence="1">
    <location>
        <begin position="12"/>
        <end position="23"/>
    </location>
</feature>
<dbReference type="EMBL" id="JARQWQ010000117">
    <property type="protein sequence ID" value="KAK2549989.1"/>
    <property type="molecule type" value="Genomic_DNA"/>
</dbReference>
<feature type="non-terminal residue" evidence="2">
    <location>
        <position position="1"/>
    </location>
</feature>
<organism evidence="2 3">
    <name type="scientific">Acropora cervicornis</name>
    <name type="common">Staghorn coral</name>
    <dbReference type="NCBI Taxonomy" id="6130"/>
    <lineage>
        <taxon>Eukaryota</taxon>
        <taxon>Metazoa</taxon>
        <taxon>Cnidaria</taxon>
        <taxon>Anthozoa</taxon>
        <taxon>Hexacorallia</taxon>
        <taxon>Scleractinia</taxon>
        <taxon>Astrocoeniina</taxon>
        <taxon>Acroporidae</taxon>
        <taxon>Acropora</taxon>
    </lineage>
</organism>
<protein>
    <submittedName>
        <fullName evidence="2">Uncharacterized protein</fullName>
    </submittedName>
</protein>
<accession>A0AAD9PVS3</accession>
<dbReference type="Proteomes" id="UP001249851">
    <property type="component" value="Unassembled WGS sequence"/>
</dbReference>
<reference evidence="2" key="1">
    <citation type="journal article" date="2023" name="G3 (Bethesda)">
        <title>Whole genome assembly and annotation of the endangered Caribbean coral Acropora cervicornis.</title>
        <authorList>
            <person name="Selwyn J.D."/>
            <person name="Vollmer S.V."/>
        </authorList>
    </citation>
    <scope>NUCLEOTIDE SEQUENCE</scope>
    <source>
        <strain evidence="2">K2</strain>
    </source>
</reference>
<name>A0AAD9PVS3_ACRCE</name>
<comment type="caution">
    <text evidence="2">The sequence shown here is derived from an EMBL/GenBank/DDBJ whole genome shotgun (WGS) entry which is preliminary data.</text>
</comment>
<dbReference type="AlphaFoldDB" id="A0AAD9PVS3"/>
<keyword evidence="3" id="KW-1185">Reference proteome</keyword>
<gene>
    <name evidence="2" type="ORF">P5673_029442</name>
</gene>
<proteinExistence type="predicted"/>
<feature type="region of interest" description="Disordered" evidence="1">
    <location>
        <begin position="1"/>
        <end position="103"/>
    </location>
</feature>
<evidence type="ECO:0000313" key="3">
    <source>
        <dbReference type="Proteomes" id="UP001249851"/>
    </source>
</evidence>
<reference evidence="2" key="2">
    <citation type="journal article" date="2023" name="Science">
        <title>Genomic signatures of disease resistance in endangered staghorn corals.</title>
        <authorList>
            <person name="Vollmer S.V."/>
            <person name="Selwyn J.D."/>
            <person name="Despard B.A."/>
            <person name="Roesel C.L."/>
        </authorList>
    </citation>
    <scope>NUCLEOTIDE SEQUENCE</scope>
    <source>
        <strain evidence="2">K2</strain>
    </source>
</reference>
<evidence type="ECO:0000313" key="2">
    <source>
        <dbReference type="EMBL" id="KAK2549989.1"/>
    </source>
</evidence>
<evidence type="ECO:0000256" key="1">
    <source>
        <dbReference type="SAM" id="MobiDB-lite"/>
    </source>
</evidence>
<sequence>MFQRSKPDTSKHPSQSQSLSELQNIRRPSISGPFCPQKTCIMDTDKKPEEGQSVRHSERRHSTAPSGKSRNNRARQVAVENISQRRNFGLQRMTKQTKRKDSQ</sequence>
<feature type="compositionally biased region" description="Basic and acidic residues" evidence="1">
    <location>
        <begin position="1"/>
        <end position="11"/>
    </location>
</feature>
<feature type="compositionally biased region" description="Basic and acidic residues" evidence="1">
    <location>
        <begin position="43"/>
        <end position="56"/>
    </location>
</feature>